<evidence type="ECO:0000256" key="1">
    <source>
        <dbReference type="SAM" id="MobiDB-lite"/>
    </source>
</evidence>
<comment type="caution">
    <text evidence="2">The sequence shown here is derived from an EMBL/GenBank/DDBJ whole genome shotgun (WGS) entry which is preliminary data.</text>
</comment>
<keyword evidence="3" id="KW-1185">Reference proteome</keyword>
<organism evidence="2 3">
    <name type="scientific">Batillaria attramentaria</name>
    <dbReference type="NCBI Taxonomy" id="370345"/>
    <lineage>
        <taxon>Eukaryota</taxon>
        <taxon>Metazoa</taxon>
        <taxon>Spiralia</taxon>
        <taxon>Lophotrochozoa</taxon>
        <taxon>Mollusca</taxon>
        <taxon>Gastropoda</taxon>
        <taxon>Caenogastropoda</taxon>
        <taxon>Sorbeoconcha</taxon>
        <taxon>Cerithioidea</taxon>
        <taxon>Batillariidae</taxon>
        <taxon>Batillaria</taxon>
    </lineage>
</organism>
<reference evidence="2 3" key="1">
    <citation type="journal article" date="2023" name="Sci. Data">
        <title>Genome assembly of the Korean intertidal mud-creeper Batillaria attramentaria.</title>
        <authorList>
            <person name="Patra A.K."/>
            <person name="Ho P.T."/>
            <person name="Jun S."/>
            <person name="Lee S.J."/>
            <person name="Kim Y."/>
            <person name="Won Y.J."/>
        </authorList>
    </citation>
    <scope>NUCLEOTIDE SEQUENCE [LARGE SCALE GENOMIC DNA]</scope>
    <source>
        <strain evidence="2">Wonlab-2016</strain>
    </source>
</reference>
<evidence type="ECO:0000313" key="3">
    <source>
        <dbReference type="Proteomes" id="UP001519460"/>
    </source>
</evidence>
<dbReference type="Proteomes" id="UP001519460">
    <property type="component" value="Unassembled WGS sequence"/>
</dbReference>
<proteinExistence type="predicted"/>
<gene>
    <name evidence="2" type="ORF">BaRGS_00037640</name>
</gene>
<name>A0ABD0J927_9CAEN</name>
<dbReference type="EMBL" id="JACVVK020000572">
    <property type="protein sequence ID" value="KAK7465177.1"/>
    <property type="molecule type" value="Genomic_DNA"/>
</dbReference>
<accession>A0ABD0J927</accession>
<sequence length="120" mass="13437">MCFIARALRNLDVVAESFMFAKYKIKTYFSCHISTTIKLRSGKKTSKSSAVNYHPPLKPVRREARAQSGRYSRSHVISLSRDGHRGSCFCKPQPLSTLAFVLQLHPIVHQGSSQSSTVNP</sequence>
<dbReference type="AlphaFoldDB" id="A0ABD0J927"/>
<feature type="region of interest" description="Disordered" evidence="1">
    <location>
        <begin position="44"/>
        <end position="72"/>
    </location>
</feature>
<protein>
    <submittedName>
        <fullName evidence="2">Uncharacterized protein</fullName>
    </submittedName>
</protein>
<evidence type="ECO:0000313" key="2">
    <source>
        <dbReference type="EMBL" id="KAK7465177.1"/>
    </source>
</evidence>